<dbReference type="PANTHER" id="PTHR30012:SF0">
    <property type="entry name" value="TYPE II SECRETION SYSTEM PROTEIN F-RELATED"/>
    <property type="match status" value="1"/>
</dbReference>
<dbReference type="RefSeq" id="WP_119298087.1">
    <property type="nucleotide sequence ID" value="NZ_BHGK01000001.1"/>
</dbReference>
<sequence length="350" mass="38257">MTSEKHLPPLSNAETSAFCSQMAMILRSGISSIEGISILLEDSTDSGETELLQQINQTLLETGRLDQALDATGAFPSYMVQMTRLGEESGQLDNVMNSLALYYEKEASLNQAIKNAVTYPFLMILMMILVILVLLTKVMPVFQQVFRQLGTEMSGLSLAVLNLGMFLNRHTAVCIAVLLLLAFGFLALFKTKGGHNILRSISRSFPGMRTLYQCMAARRFASGMALTLSSGLTPLECLRLSQGLIEDPDFSAQLQQCESAVDEGENLCDTLLNHHIFSGLYAKMASIASRTGVLDEVMEKIAVQYEEDIDTRLSQFLGAIEPTLVIILSVIVGIILLSVMLPLISIMAGL</sequence>
<proteinExistence type="inferred from homology"/>
<dbReference type="Proteomes" id="UP000265643">
    <property type="component" value="Unassembled WGS sequence"/>
</dbReference>
<dbReference type="Pfam" id="PF00482">
    <property type="entry name" value="T2SSF"/>
    <property type="match status" value="2"/>
</dbReference>
<name>A0A391P102_9FIRM</name>
<evidence type="ECO:0000256" key="5">
    <source>
        <dbReference type="ARBA" id="ARBA00022989"/>
    </source>
</evidence>
<organism evidence="9 10">
    <name type="scientific">Mediterraneibacter butyricigenes</name>
    <dbReference type="NCBI Taxonomy" id="2316025"/>
    <lineage>
        <taxon>Bacteria</taxon>
        <taxon>Bacillati</taxon>
        <taxon>Bacillota</taxon>
        <taxon>Clostridia</taxon>
        <taxon>Lachnospirales</taxon>
        <taxon>Lachnospiraceae</taxon>
        <taxon>Mediterraneibacter</taxon>
    </lineage>
</organism>
<evidence type="ECO:0000313" key="10">
    <source>
        <dbReference type="Proteomes" id="UP000265643"/>
    </source>
</evidence>
<dbReference type="GO" id="GO:0005886">
    <property type="term" value="C:plasma membrane"/>
    <property type="evidence" value="ECO:0007669"/>
    <property type="project" value="UniProtKB-SubCell"/>
</dbReference>
<keyword evidence="4 7" id="KW-0812">Transmembrane</keyword>
<reference evidence="10" key="1">
    <citation type="submission" date="2018-09" db="EMBL/GenBank/DDBJ databases">
        <title>Draft Genome Sequence of Mediterraneibacter sp. KCTC 15684.</title>
        <authorList>
            <person name="Kim J.S."/>
            <person name="Han K.I."/>
            <person name="Suh M.K."/>
            <person name="Lee K.C."/>
            <person name="Eom M.K."/>
            <person name="Lee J.H."/>
            <person name="Park S.H."/>
            <person name="Kang S.W."/>
            <person name="Park J.E."/>
            <person name="Oh B.S."/>
            <person name="Yu S.Y."/>
            <person name="Choi S.H."/>
            <person name="Lee D.H."/>
            <person name="Yoon H."/>
            <person name="Kim B."/>
            <person name="Yang S.J."/>
            <person name="Lee J.S."/>
        </authorList>
    </citation>
    <scope>NUCLEOTIDE SEQUENCE [LARGE SCALE GENOMIC DNA]</scope>
    <source>
        <strain evidence="10">KCTC 15684</strain>
    </source>
</reference>
<evidence type="ECO:0000256" key="7">
    <source>
        <dbReference type="SAM" id="Phobius"/>
    </source>
</evidence>
<evidence type="ECO:0000256" key="4">
    <source>
        <dbReference type="ARBA" id="ARBA00022692"/>
    </source>
</evidence>
<evidence type="ECO:0000256" key="3">
    <source>
        <dbReference type="ARBA" id="ARBA00022475"/>
    </source>
</evidence>
<evidence type="ECO:0000259" key="8">
    <source>
        <dbReference type="Pfam" id="PF00482"/>
    </source>
</evidence>
<gene>
    <name evidence="9" type="ORF">KGMB01110_17670</name>
</gene>
<dbReference type="InterPro" id="IPR018076">
    <property type="entry name" value="T2SS_GspF_dom"/>
</dbReference>
<dbReference type="PANTHER" id="PTHR30012">
    <property type="entry name" value="GENERAL SECRETION PATHWAY PROTEIN"/>
    <property type="match status" value="1"/>
</dbReference>
<dbReference type="PRINTS" id="PR00812">
    <property type="entry name" value="BCTERIALGSPF"/>
</dbReference>
<feature type="domain" description="Type II secretion system protein GspF" evidence="8">
    <location>
        <begin position="222"/>
        <end position="342"/>
    </location>
</feature>
<keyword evidence="5 7" id="KW-1133">Transmembrane helix</keyword>
<evidence type="ECO:0000313" key="9">
    <source>
        <dbReference type="EMBL" id="GCA67331.1"/>
    </source>
</evidence>
<evidence type="ECO:0000256" key="1">
    <source>
        <dbReference type="ARBA" id="ARBA00004651"/>
    </source>
</evidence>
<protein>
    <submittedName>
        <fullName evidence="9">Type II secretion protein F</fullName>
    </submittedName>
</protein>
<evidence type="ECO:0000256" key="2">
    <source>
        <dbReference type="ARBA" id="ARBA00005745"/>
    </source>
</evidence>
<evidence type="ECO:0000256" key="6">
    <source>
        <dbReference type="ARBA" id="ARBA00023136"/>
    </source>
</evidence>
<dbReference type="AlphaFoldDB" id="A0A391P102"/>
<feature type="transmembrane region" description="Helical" evidence="7">
    <location>
        <begin position="166"/>
        <end position="189"/>
    </location>
</feature>
<comment type="similarity">
    <text evidence="2">Belongs to the GSP F family.</text>
</comment>
<feature type="domain" description="Type II secretion system protein GspF" evidence="8">
    <location>
        <begin position="18"/>
        <end position="140"/>
    </location>
</feature>
<dbReference type="Gene3D" id="1.20.81.30">
    <property type="entry name" value="Type II secretion system (T2SS), domain F"/>
    <property type="match status" value="2"/>
</dbReference>
<accession>A0A391P102</accession>
<feature type="transmembrane region" description="Helical" evidence="7">
    <location>
        <begin position="324"/>
        <end position="348"/>
    </location>
</feature>
<dbReference type="InterPro" id="IPR003004">
    <property type="entry name" value="GspF/PilC"/>
</dbReference>
<dbReference type="InterPro" id="IPR042094">
    <property type="entry name" value="T2SS_GspF_sf"/>
</dbReference>
<comment type="caution">
    <text evidence="9">The sequence shown here is derived from an EMBL/GenBank/DDBJ whole genome shotgun (WGS) entry which is preliminary data.</text>
</comment>
<keyword evidence="10" id="KW-1185">Reference proteome</keyword>
<dbReference type="EMBL" id="BHGK01000001">
    <property type="protein sequence ID" value="GCA67331.1"/>
    <property type="molecule type" value="Genomic_DNA"/>
</dbReference>
<comment type="subcellular location">
    <subcellularLocation>
        <location evidence="1">Cell membrane</location>
        <topology evidence="1">Multi-pass membrane protein</topology>
    </subcellularLocation>
</comment>
<keyword evidence="3" id="KW-1003">Cell membrane</keyword>
<feature type="transmembrane region" description="Helical" evidence="7">
    <location>
        <begin position="121"/>
        <end position="146"/>
    </location>
</feature>
<keyword evidence="6 7" id="KW-0472">Membrane</keyword>